<evidence type="ECO:0000313" key="5">
    <source>
        <dbReference type="EMBL" id="PZX49815.1"/>
    </source>
</evidence>
<dbReference type="PANTHER" id="PTHR45726">
    <property type="entry name" value="LEUKOTRIENE A-4 HYDROLASE"/>
    <property type="match status" value="1"/>
</dbReference>
<evidence type="ECO:0000256" key="3">
    <source>
        <dbReference type="SAM" id="SignalP"/>
    </source>
</evidence>
<dbReference type="GO" id="GO:0008237">
    <property type="term" value="F:metallopeptidase activity"/>
    <property type="evidence" value="ECO:0007669"/>
    <property type="project" value="InterPro"/>
</dbReference>
<gene>
    <name evidence="5" type="ORF">LV85_02878</name>
</gene>
<protein>
    <submittedName>
        <fullName evidence="5">Peptidase M1-like protein</fullName>
    </submittedName>
</protein>
<evidence type="ECO:0000256" key="2">
    <source>
        <dbReference type="PIRSR" id="PIRSR634015-3"/>
    </source>
</evidence>
<feature type="active site" description="Proton donor" evidence="1">
    <location>
        <position position="423"/>
    </location>
</feature>
<name>A0A2W7RGG1_9BACT</name>
<dbReference type="EMBL" id="QKZT01000013">
    <property type="protein sequence ID" value="PZX49815.1"/>
    <property type="molecule type" value="Genomic_DNA"/>
</dbReference>
<dbReference type="Gene3D" id="1.10.390.10">
    <property type="entry name" value="Neutral Protease Domain 2"/>
    <property type="match status" value="1"/>
</dbReference>
<keyword evidence="2" id="KW-0479">Metal-binding</keyword>
<dbReference type="Proteomes" id="UP000248882">
    <property type="component" value="Unassembled WGS sequence"/>
</dbReference>
<dbReference type="InterPro" id="IPR014782">
    <property type="entry name" value="Peptidase_M1_dom"/>
</dbReference>
<dbReference type="Pfam" id="PF01433">
    <property type="entry name" value="Peptidase_M1"/>
    <property type="match status" value="1"/>
</dbReference>
<feature type="domain" description="Peptidase M1 membrane alanine aminopeptidase" evidence="4">
    <location>
        <begin position="283"/>
        <end position="483"/>
    </location>
</feature>
<dbReference type="Gene3D" id="2.60.40.1730">
    <property type="entry name" value="tricorn interacting facor f3 domain"/>
    <property type="match status" value="1"/>
</dbReference>
<evidence type="ECO:0000259" key="4">
    <source>
        <dbReference type="Pfam" id="PF01433"/>
    </source>
</evidence>
<proteinExistence type="predicted"/>
<evidence type="ECO:0000313" key="6">
    <source>
        <dbReference type="Proteomes" id="UP000248882"/>
    </source>
</evidence>
<keyword evidence="2" id="KW-0862">Zinc</keyword>
<keyword evidence="6" id="KW-1185">Reference proteome</keyword>
<accession>A0A2W7RGG1</accession>
<feature type="signal peptide" evidence="3">
    <location>
        <begin position="1"/>
        <end position="29"/>
    </location>
</feature>
<dbReference type="InterPro" id="IPR034015">
    <property type="entry name" value="M1_LTA4H"/>
</dbReference>
<organism evidence="5 6">
    <name type="scientific">Algoriphagus chordae</name>
    <dbReference type="NCBI Taxonomy" id="237019"/>
    <lineage>
        <taxon>Bacteria</taxon>
        <taxon>Pseudomonadati</taxon>
        <taxon>Bacteroidota</taxon>
        <taxon>Cytophagia</taxon>
        <taxon>Cytophagales</taxon>
        <taxon>Cyclobacteriaceae</taxon>
        <taxon>Algoriphagus</taxon>
    </lineage>
</organism>
<evidence type="ECO:0000256" key="1">
    <source>
        <dbReference type="PIRSR" id="PIRSR634015-1"/>
    </source>
</evidence>
<keyword evidence="3" id="KW-0732">Signal</keyword>
<dbReference type="CDD" id="cd09603">
    <property type="entry name" value="M1_APN_like"/>
    <property type="match status" value="1"/>
</dbReference>
<comment type="caution">
    <text evidence="5">The sequence shown here is derived from an EMBL/GenBank/DDBJ whole genome shotgun (WGS) entry which is preliminary data.</text>
</comment>
<dbReference type="GO" id="GO:0008270">
    <property type="term" value="F:zinc ion binding"/>
    <property type="evidence" value="ECO:0007669"/>
    <property type="project" value="InterPro"/>
</dbReference>
<comment type="cofactor">
    <cofactor evidence="2">
        <name>Zn(2+)</name>
        <dbReference type="ChEBI" id="CHEBI:29105"/>
    </cofactor>
    <text evidence="2">Binds 1 zinc ion per subunit.</text>
</comment>
<reference evidence="5 6" key="1">
    <citation type="submission" date="2018-06" db="EMBL/GenBank/DDBJ databases">
        <title>Genomic Encyclopedia of Archaeal and Bacterial Type Strains, Phase II (KMG-II): from individual species to whole genera.</title>
        <authorList>
            <person name="Goeker M."/>
        </authorList>
    </citation>
    <scope>NUCLEOTIDE SEQUENCE [LARGE SCALE GENOMIC DNA]</scope>
    <source>
        <strain evidence="5 6">DSM 19830</strain>
    </source>
</reference>
<feature type="binding site" evidence="2">
    <location>
        <position position="371"/>
    </location>
    <ligand>
        <name>Zn(2+)</name>
        <dbReference type="ChEBI" id="CHEBI:29105"/>
        <note>catalytic</note>
    </ligand>
</feature>
<feature type="active site" description="Proton acceptor" evidence="1">
    <location>
        <position position="349"/>
    </location>
</feature>
<dbReference type="PANTHER" id="PTHR45726:SF3">
    <property type="entry name" value="LEUKOTRIENE A-4 HYDROLASE"/>
    <property type="match status" value="1"/>
</dbReference>
<sequence length="561" mass="65142">MWIQIPNFDFNMRLLLLCFSLLLCLSAQAQMFPHGEEFTRQDTLRGTITPERAWWDLQYYHLEVAVHPETKSLSGKNTVRYKVLEEGKRMQIDLQAPMELTKAEQDGISLEIEHEGNAHFITMKSDQPLGEDKELILTFSGTPVEAVRPPWDGGLTWEKDSKGLPFIANSNQGLGASIWWPNKDHSYDEPDQGVVMSVTVPENLMDVSNGRLIKTDHDKTANTKTYHWEVKNPINNYGININVGDYVHFGDKYKGEKGELDMDYYVLRENLKKAKKQFKDALRMMEAFEYWFGPYPFYEDSYKLVETPYLGMEHQSSVTYGNNYENGYLGRDLSGTGWGLKFDFIIIHESGHEWFANNITYRDIADMWVHEGFTSYSENLFLDYFYGEEAGSAYTLGLRKGIKNDIPIIGTYGVNQEGSGDMYNKGHNMLHMIRQIVNDDEKWRSILRGLNSEFYHKTVTTRQIENYISQKAGIDLSPVFDQYLRDIRIPIFSYYLEEGELFYRWENVIDGFDMPVEIYVDGKEMKLKPTQQWKSESVPQKNTKIVVDKDYYVTTMNLTGN</sequence>
<dbReference type="AlphaFoldDB" id="A0A2W7RGG1"/>
<feature type="chain" id="PRO_5016052043" evidence="3">
    <location>
        <begin position="30"/>
        <end position="561"/>
    </location>
</feature>
<dbReference type="InterPro" id="IPR027268">
    <property type="entry name" value="Peptidase_M4/M1_CTD_sf"/>
</dbReference>
<dbReference type="SUPFAM" id="SSF55486">
    <property type="entry name" value="Metalloproteases ('zincins'), catalytic domain"/>
    <property type="match status" value="1"/>
</dbReference>
<feature type="binding site" evidence="2">
    <location>
        <position position="352"/>
    </location>
    <ligand>
        <name>Zn(2+)</name>
        <dbReference type="ChEBI" id="CHEBI:29105"/>
        <note>catalytic</note>
    </ligand>
</feature>
<dbReference type="InterPro" id="IPR042097">
    <property type="entry name" value="Aminopeptidase_N-like_N_sf"/>
</dbReference>
<feature type="binding site" evidence="2">
    <location>
        <position position="348"/>
    </location>
    <ligand>
        <name>Zn(2+)</name>
        <dbReference type="ChEBI" id="CHEBI:29105"/>
        <note>catalytic</note>
    </ligand>
</feature>
<dbReference type="SUPFAM" id="SSF63737">
    <property type="entry name" value="Leukotriene A4 hydrolase N-terminal domain"/>
    <property type="match status" value="1"/>
</dbReference>